<evidence type="ECO:0000256" key="3">
    <source>
        <dbReference type="SAM" id="SignalP"/>
    </source>
</evidence>
<feature type="transmembrane region" description="Helical" evidence="2">
    <location>
        <begin position="61"/>
        <end position="81"/>
    </location>
</feature>
<feature type="region of interest" description="Disordered" evidence="1">
    <location>
        <begin position="164"/>
        <end position="186"/>
    </location>
</feature>
<feature type="transmembrane region" description="Helical" evidence="2">
    <location>
        <begin position="134"/>
        <end position="155"/>
    </location>
</feature>
<keyword evidence="5" id="KW-1185">Reference proteome</keyword>
<dbReference type="InterPro" id="IPR019051">
    <property type="entry name" value="Trp_biosyn_TM_oprn/chp"/>
</dbReference>
<dbReference type="Proteomes" id="UP000580910">
    <property type="component" value="Unassembled WGS sequence"/>
</dbReference>
<feature type="chain" id="PRO_5031347200" evidence="3">
    <location>
        <begin position="28"/>
        <end position="202"/>
    </location>
</feature>
<keyword evidence="2" id="KW-0812">Transmembrane</keyword>
<feature type="signal peptide" evidence="3">
    <location>
        <begin position="1"/>
        <end position="27"/>
    </location>
</feature>
<keyword evidence="2" id="KW-0472">Membrane</keyword>
<dbReference type="Pfam" id="PF09534">
    <property type="entry name" value="Trp_oprn_chp"/>
    <property type="match status" value="1"/>
</dbReference>
<accession>A0A7W3J086</accession>
<feature type="transmembrane region" description="Helical" evidence="2">
    <location>
        <begin position="88"/>
        <end position="109"/>
    </location>
</feature>
<dbReference type="AlphaFoldDB" id="A0A7W3J086"/>
<protein>
    <submittedName>
        <fullName evidence="4">Putative membrane protein (TIGR02234 family)</fullName>
    </submittedName>
</protein>
<evidence type="ECO:0000313" key="4">
    <source>
        <dbReference type="EMBL" id="MBA8803872.1"/>
    </source>
</evidence>
<keyword evidence="2" id="KW-1133">Transmembrane helix</keyword>
<dbReference type="EMBL" id="JACGXA010000001">
    <property type="protein sequence ID" value="MBA8803872.1"/>
    <property type="molecule type" value="Genomic_DNA"/>
</dbReference>
<proteinExistence type="predicted"/>
<gene>
    <name evidence="4" type="ORF">FB382_002163</name>
</gene>
<evidence type="ECO:0000313" key="5">
    <source>
        <dbReference type="Proteomes" id="UP000580910"/>
    </source>
</evidence>
<evidence type="ECO:0000256" key="2">
    <source>
        <dbReference type="SAM" id="Phobius"/>
    </source>
</evidence>
<sequence>MAERSRRRTFGPVVLLGLAAGTLTAVAGNKTWATVDVSARSTRLGADWYMGFGGSVDAGKMPVTTALALVVLAAWGVVLVTRGRVRRGVAVLGALAAIGTLAAVVVGWSQVGDSLRADLSGVGVLDASTSHTGWFWAAAVGAVLSVLSSVLAVLLTPQWPEMGSRYDAPTGGDDPTPPATPLEEQTNIDLWKAMDEGHDPTA</sequence>
<evidence type="ECO:0000256" key="1">
    <source>
        <dbReference type="SAM" id="MobiDB-lite"/>
    </source>
</evidence>
<dbReference type="RefSeq" id="WP_182539056.1">
    <property type="nucleotide sequence ID" value="NZ_JACGXA010000001.1"/>
</dbReference>
<comment type="caution">
    <text evidence="4">The sequence shown here is derived from an EMBL/GenBank/DDBJ whole genome shotgun (WGS) entry which is preliminary data.</text>
</comment>
<organism evidence="4 5">
    <name type="scientific">Nocardioides ginsengisegetis</name>
    <dbReference type="NCBI Taxonomy" id="661491"/>
    <lineage>
        <taxon>Bacteria</taxon>
        <taxon>Bacillati</taxon>
        <taxon>Actinomycetota</taxon>
        <taxon>Actinomycetes</taxon>
        <taxon>Propionibacteriales</taxon>
        <taxon>Nocardioidaceae</taxon>
        <taxon>Nocardioides</taxon>
    </lineage>
</organism>
<keyword evidence="3" id="KW-0732">Signal</keyword>
<reference evidence="4 5" key="1">
    <citation type="submission" date="2020-07" db="EMBL/GenBank/DDBJ databases">
        <title>Sequencing the genomes of 1000 actinobacteria strains.</title>
        <authorList>
            <person name="Klenk H.-P."/>
        </authorList>
    </citation>
    <scope>NUCLEOTIDE SEQUENCE [LARGE SCALE GENOMIC DNA]</scope>
    <source>
        <strain evidence="4 5">DSM 21349</strain>
    </source>
</reference>
<name>A0A7W3J086_9ACTN</name>